<accession>A0AAG5DPK3</accession>
<keyword evidence="3" id="KW-1185">Reference proteome</keyword>
<protein>
    <submittedName>
        <fullName evidence="2">Uncharacterized protein</fullName>
    </submittedName>
</protein>
<name>A0AAG5DPK3_ANOAO</name>
<evidence type="ECO:0000313" key="3">
    <source>
        <dbReference type="Proteomes" id="UP000075880"/>
    </source>
</evidence>
<evidence type="ECO:0000256" key="1">
    <source>
        <dbReference type="SAM" id="MobiDB-lite"/>
    </source>
</evidence>
<dbReference type="Proteomes" id="UP000075880">
    <property type="component" value="Unassembled WGS sequence"/>
</dbReference>
<feature type="region of interest" description="Disordered" evidence="1">
    <location>
        <begin position="1"/>
        <end position="25"/>
    </location>
</feature>
<feature type="compositionally biased region" description="Basic and acidic residues" evidence="1">
    <location>
        <begin position="1"/>
        <end position="19"/>
    </location>
</feature>
<evidence type="ECO:0000313" key="2">
    <source>
        <dbReference type="EnsemblMetazoa" id="ENSAATROPP013066"/>
    </source>
</evidence>
<dbReference type="AlphaFoldDB" id="A0AAG5DPK3"/>
<reference evidence="2" key="1">
    <citation type="submission" date="2024-04" db="UniProtKB">
        <authorList>
            <consortium name="EnsemblMetazoa"/>
        </authorList>
    </citation>
    <scope>IDENTIFICATION</scope>
    <source>
        <strain evidence="2">EBRO</strain>
    </source>
</reference>
<organism evidence="2 3">
    <name type="scientific">Anopheles atroparvus</name>
    <name type="common">European mosquito</name>
    <dbReference type="NCBI Taxonomy" id="41427"/>
    <lineage>
        <taxon>Eukaryota</taxon>
        <taxon>Metazoa</taxon>
        <taxon>Ecdysozoa</taxon>
        <taxon>Arthropoda</taxon>
        <taxon>Hexapoda</taxon>
        <taxon>Insecta</taxon>
        <taxon>Pterygota</taxon>
        <taxon>Neoptera</taxon>
        <taxon>Endopterygota</taxon>
        <taxon>Diptera</taxon>
        <taxon>Nematocera</taxon>
        <taxon>Culicoidea</taxon>
        <taxon>Culicidae</taxon>
        <taxon>Anophelinae</taxon>
        <taxon>Anopheles</taxon>
    </lineage>
</organism>
<sequence>MNRNHDNGACRGDMTEPKKSNLARRSVPWTVETSEYQTDLPCYSSTMIADQIAPHSIDLSSMTSMSFATLQVAECRPREGDKEIDKKTFGRWKDQLEAAMDFAGISSEAMRWNAFKIKAGSTLLDMLELTSPSDATKDGEIYPFSNALERLDKYYSSHDYVFIQRQKLRSLDQGK</sequence>
<proteinExistence type="predicted"/>
<dbReference type="EnsemblMetazoa" id="ENSAATROPT014331">
    <property type="protein sequence ID" value="ENSAATROPP013066"/>
    <property type="gene ID" value="ENSAATROPG011626"/>
</dbReference>